<dbReference type="GO" id="GO:0008233">
    <property type="term" value="F:peptidase activity"/>
    <property type="evidence" value="ECO:0007669"/>
    <property type="project" value="UniProtKB-KW"/>
</dbReference>
<evidence type="ECO:0000256" key="7">
    <source>
        <dbReference type="ARBA" id="ARBA00022825"/>
    </source>
</evidence>
<dbReference type="SUPFAM" id="SSF52025">
    <property type="entry name" value="PA domain"/>
    <property type="match status" value="1"/>
</dbReference>
<evidence type="ECO:0000256" key="10">
    <source>
        <dbReference type="SAM" id="MobiDB-lite"/>
    </source>
</evidence>
<dbReference type="InterPro" id="IPR003137">
    <property type="entry name" value="PA_domain"/>
</dbReference>
<keyword evidence="7 8" id="KW-0720">Serine protease</keyword>
<keyword evidence="4 8" id="KW-0645">Protease</keyword>
<dbReference type="Pfam" id="PF02225">
    <property type="entry name" value="PA"/>
    <property type="match status" value="1"/>
</dbReference>
<dbReference type="PROSITE" id="PS00137">
    <property type="entry name" value="SUBTILASE_HIS"/>
    <property type="match status" value="1"/>
</dbReference>
<dbReference type="InterPro" id="IPR003343">
    <property type="entry name" value="Big_2"/>
</dbReference>
<accession>A0ABS4JIL7</accession>
<evidence type="ECO:0000256" key="2">
    <source>
        <dbReference type="ARBA" id="ARBA00022512"/>
    </source>
</evidence>
<dbReference type="Pfam" id="PF00082">
    <property type="entry name" value="Peptidase_S8"/>
    <property type="match status" value="1"/>
</dbReference>
<keyword evidence="2" id="KW-0134">Cell wall</keyword>
<dbReference type="SUPFAM" id="SSF49373">
    <property type="entry name" value="Invasin/intimin cell-adhesion fragments"/>
    <property type="match status" value="1"/>
</dbReference>
<dbReference type="Gene3D" id="2.60.40.1080">
    <property type="match status" value="1"/>
</dbReference>
<feature type="compositionally biased region" description="Low complexity" evidence="10">
    <location>
        <begin position="1263"/>
        <end position="1277"/>
    </location>
</feature>
<keyword evidence="5 11" id="KW-0732">Signal</keyword>
<dbReference type="InterPro" id="IPR046450">
    <property type="entry name" value="PA_dom_sf"/>
</dbReference>
<keyword evidence="14" id="KW-1185">Reference proteome</keyword>
<evidence type="ECO:0000256" key="3">
    <source>
        <dbReference type="ARBA" id="ARBA00022525"/>
    </source>
</evidence>
<dbReference type="PROSITE" id="PS00138">
    <property type="entry name" value="SUBTILASE_SER"/>
    <property type="match status" value="1"/>
</dbReference>
<evidence type="ECO:0000256" key="8">
    <source>
        <dbReference type="PROSITE-ProRule" id="PRU01240"/>
    </source>
</evidence>
<evidence type="ECO:0000259" key="12">
    <source>
        <dbReference type="SMART" id="SM00635"/>
    </source>
</evidence>
<keyword evidence="6 8" id="KW-0378">Hydrolase</keyword>
<dbReference type="InterPro" id="IPR000209">
    <property type="entry name" value="Peptidase_S8/S53_dom"/>
</dbReference>
<name>A0ABS4JIL7_9BACL</name>
<dbReference type="InterPro" id="IPR023827">
    <property type="entry name" value="Peptidase_S8_Asp-AS"/>
</dbReference>
<feature type="region of interest" description="Disordered" evidence="10">
    <location>
        <begin position="62"/>
        <end position="82"/>
    </location>
</feature>
<dbReference type="PRINTS" id="PR00723">
    <property type="entry name" value="SUBTILISIN"/>
</dbReference>
<evidence type="ECO:0000256" key="6">
    <source>
        <dbReference type="ARBA" id="ARBA00022801"/>
    </source>
</evidence>
<feature type="domain" description="BIG2" evidence="12">
    <location>
        <begin position="1152"/>
        <end position="1233"/>
    </location>
</feature>
<dbReference type="GO" id="GO:0006508">
    <property type="term" value="P:proteolysis"/>
    <property type="evidence" value="ECO:0007669"/>
    <property type="project" value="UniProtKB-KW"/>
</dbReference>
<dbReference type="InterPro" id="IPR023828">
    <property type="entry name" value="Peptidase_S8_Ser-AS"/>
</dbReference>
<evidence type="ECO:0000313" key="14">
    <source>
        <dbReference type="Proteomes" id="UP001519288"/>
    </source>
</evidence>
<evidence type="ECO:0000256" key="9">
    <source>
        <dbReference type="RuleBase" id="RU003355"/>
    </source>
</evidence>
<organism evidence="13 14">
    <name type="scientific">Paenibacillus shirakamiensis</name>
    <dbReference type="NCBI Taxonomy" id="1265935"/>
    <lineage>
        <taxon>Bacteria</taxon>
        <taxon>Bacillati</taxon>
        <taxon>Bacillota</taxon>
        <taxon>Bacilli</taxon>
        <taxon>Bacillales</taxon>
        <taxon>Paenibacillaceae</taxon>
        <taxon>Paenibacillus</taxon>
    </lineage>
</organism>
<evidence type="ECO:0000313" key="13">
    <source>
        <dbReference type="EMBL" id="MBP2000971.1"/>
    </source>
</evidence>
<dbReference type="InterPro" id="IPR010259">
    <property type="entry name" value="S8pro/Inhibitor_I9"/>
</dbReference>
<dbReference type="PROSITE" id="PS00136">
    <property type="entry name" value="SUBTILASE_ASP"/>
    <property type="match status" value="1"/>
</dbReference>
<dbReference type="Pfam" id="PF02368">
    <property type="entry name" value="Big_2"/>
    <property type="match status" value="1"/>
</dbReference>
<comment type="similarity">
    <text evidence="1 8 9">Belongs to the peptidase S8 family.</text>
</comment>
<feature type="signal peptide" evidence="11">
    <location>
        <begin position="1"/>
        <end position="30"/>
    </location>
</feature>
<keyword evidence="3" id="KW-0964">Secreted</keyword>
<dbReference type="InterPro" id="IPR036852">
    <property type="entry name" value="Peptidase_S8/S53_dom_sf"/>
</dbReference>
<dbReference type="Pfam" id="PF05922">
    <property type="entry name" value="Inhibitor_I9"/>
    <property type="match status" value="1"/>
</dbReference>
<evidence type="ECO:0000256" key="1">
    <source>
        <dbReference type="ARBA" id="ARBA00011073"/>
    </source>
</evidence>
<dbReference type="Gene3D" id="3.50.30.30">
    <property type="match status" value="1"/>
</dbReference>
<dbReference type="InterPro" id="IPR050131">
    <property type="entry name" value="Peptidase_S8_subtilisin-like"/>
</dbReference>
<dbReference type="Gene3D" id="3.40.50.200">
    <property type="entry name" value="Peptidase S8/S53 domain"/>
    <property type="match status" value="1"/>
</dbReference>
<feature type="region of interest" description="Disordered" evidence="10">
    <location>
        <begin position="1243"/>
        <end position="1290"/>
    </location>
</feature>
<proteinExistence type="inferred from homology"/>
<dbReference type="PANTHER" id="PTHR43806:SF65">
    <property type="entry name" value="SERINE PROTEASE APRX"/>
    <property type="match status" value="1"/>
</dbReference>
<dbReference type="Proteomes" id="UP001519288">
    <property type="component" value="Unassembled WGS sequence"/>
</dbReference>
<evidence type="ECO:0000256" key="4">
    <source>
        <dbReference type="ARBA" id="ARBA00022670"/>
    </source>
</evidence>
<feature type="active site" description="Charge relay system" evidence="8">
    <location>
        <position position="587"/>
    </location>
</feature>
<feature type="active site" description="Charge relay system" evidence="8">
    <location>
        <position position="278"/>
    </location>
</feature>
<dbReference type="InterPro" id="IPR022398">
    <property type="entry name" value="Peptidase_S8_His-AS"/>
</dbReference>
<comment type="caution">
    <text evidence="13">The sequence shown here is derived from an EMBL/GenBank/DDBJ whole genome shotgun (WGS) entry which is preliminary data.</text>
</comment>
<dbReference type="CDD" id="cd07474">
    <property type="entry name" value="Peptidases_S8_subtilisin_Vpr-like"/>
    <property type="match status" value="1"/>
</dbReference>
<dbReference type="PANTHER" id="PTHR43806">
    <property type="entry name" value="PEPTIDASE S8"/>
    <property type="match status" value="1"/>
</dbReference>
<feature type="active site" description="Charge relay system" evidence="8">
    <location>
        <position position="230"/>
    </location>
</feature>
<feature type="chain" id="PRO_5045992609" evidence="11">
    <location>
        <begin position="31"/>
        <end position="1290"/>
    </location>
</feature>
<evidence type="ECO:0000256" key="11">
    <source>
        <dbReference type="SAM" id="SignalP"/>
    </source>
</evidence>
<protein>
    <submittedName>
        <fullName evidence="13">Minor extracellular serine protease Vpr</fullName>
        <ecNumber evidence="13">3.4.21.-</ecNumber>
    </submittedName>
</protein>
<dbReference type="InterPro" id="IPR034213">
    <property type="entry name" value="S8_Vpr-like"/>
</dbReference>
<dbReference type="RefSeq" id="WP_209861593.1">
    <property type="nucleotide sequence ID" value="NZ_JAGGLD010000003.1"/>
</dbReference>
<dbReference type="InterPro" id="IPR015500">
    <property type="entry name" value="Peptidase_S8_subtilisin-rel"/>
</dbReference>
<dbReference type="SMART" id="SM00635">
    <property type="entry name" value="BID_2"/>
    <property type="match status" value="1"/>
</dbReference>
<dbReference type="SUPFAM" id="SSF52743">
    <property type="entry name" value="Subtilisin-like"/>
    <property type="match status" value="1"/>
</dbReference>
<dbReference type="EMBL" id="JAGGLD010000003">
    <property type="protein sequence ID" value="MBP2000971.1"/>
    <property type="molecule type" value="Genomic_DNA"/>
</dbReference>
<reference evidence="13 14" key="1">
    <citation type="submission" date="2021-03" db="EMBL/GenBank/DDBJ databases">
        <title>Genomic Encyclopedia of Type Strains, Phase IV (KMG-IV): sequencing the most valuable type-strain genomes for metagenomic binning, comparative biology and taxonomic classification.</title>
        <authorList>
            <person name="Goeker M."/>
        </authorList>
    </citation>
    <scope>NUCLEOTIDE SEQUENCE [LARGE SCALE GENOMIC DNA]</scope>
    <source>
        <strain evidence="13 14">DSM 26806</strain>
    </source>
</reference>
<dbReference type="PROSITE" id="PS51892">
    <property type="entry name" value="SUBTILASE"/>
    <property type="match status" value="1"/>
</dbReference>
<sequence>MNNYSRQPWLAGALSLSLLLGLATPGLASAKETAGTSELKSKIQSKLNPELNLSRNLANELDHQRATKAADPSITGPQNFVPASDSSALTTVIVQLENEPVKVYEKQAVNGSTSDQVNKIRIEHNRFKSAAQALISLTIHREYTKAFNGYSVQLPADRIEQLLKLPGVKAIYPNIEYHAIPIESDVSDAAVSAKGTDLSSKQDHSIPFIGAETLWNAGYKGKGIKVGVIDTGVDYNHPSLKAAFKGGYDFVDNDKDPFETKPNPSVPPVAGKSYETEHGTHVSGTIVGRGDPSNPKGATGWARGVAPEADLYVYRVLGPYGSGTSENVIAGVEEAVADGNDVINLSLGSDSNNQYTADAIALDNAVKAGVEVAVANGNAGPGQQTVGSPGGSHLAISVGASTPLTDTPVFKAPGLSDIFANLATYSPELKDTTAGYEVIAAGLGKPTDYAGINVKGKIALVSRGEISFHDKAVNAKAAGAAGVIIYNNTTGEIQATLGSEGNYAPTYTVTQADGLKLKDKAAAGGYFIHLTSVKEQDHLADFSSRGPAIPDYTIKPDVLAPGVDITSSIPSFNGDYSNAYASLQGTSMASPHVAGAAALLIQRYKSERKEKHLNPEEVKSLLANNATEAHDRSGKAYTVQEQGAGRIDLTNSYSAEAIALVNETLPVQLQGNSSTYQTSSLSFGPQVAGANLSKEITLKNIGGTQQTYTVQVKWSGTGDKAPVLTSSSQQITLQAGQKDTKFHVNLTIPKGTSKGVYEGQISLIKQGNGHTLRLPASVYVGEDYKVDEIHNITFDPDIFSPNGDHLADTSTIGFDVTRPIKDFDLIVTSDKDGDQGTIYSGLRQAPIHNPDNYSIIDWDAKVTDTQGKEKILKDGLYWLTPVIHDSNSRLNKDSAPFIVDREAPRAQLDTPSLVVSGNKGKISGQILGDTLLDVLPGAAYSDVIAVSVLSQDKKGLYTQFDGVIDAKGHFTVDVPVNDGTNTFEVYVYDAAYNGVIDPLQVIHQESGSLSLDPASQEVKTNKPFDIDVKYAVQSKATSASFSLEIPGTFQVNDVKVNPAVVTDPTAVVTKDIVTNTDGSKQLNVKIDFKSGTVTGSGKLATITLQSAKEGSYSLKLVQAGFGSAAGAITVSNLNTVQVVVKSDGTPDPGTPQDGTFYLDSVDYSLLVGEQFETEALFKGKDGKVVNVTSQTVYASKNPKVVTVDAQGTLTGISKGSTQITATYKGKTITADVLVVVPYVKPNKPASDVTPAVTPAGDAKTNISTPSTTPASTSTPTPVDGTTAPTVKATP</sequence>
<dbReference type="InterPro" id="IPR008964">
    <property type="entry name" value="Invasin/intimin_cell_adhesion"/>
</dbReference>
<evidence type="ECO:0000256" key="5">
    <source>
        <dbReference type="ARBA" id="ARBA00022729"/>
    </source>
</evidence>
<dbReference type="EC" id="3.4.21.-" evidence="13"/>
<gene>
    <name evidence="13" type="ORF">J2Z69_002014</name>
</gene>